<name>A0A2N5VB64_9BASI</name>
<dbReference type="AlphaFoldDB" id="A0A2N5VB64"/>
<keyword evidence="4" id="KW-1185">Reference proteome</keyword>
<protein>
    <submittedName>
        <fullName evidence="2">Uncharacterized protein</fullName>
    </submittedName>
</protein>
<gene>
    <name evidence="3" type="ORF">PCANC_05720</name>
    <name evidence="2" type="ORF">PCASD_02328</name>
    <name evidence="1" type="ORF">PCASD_09100</name>
</gene>
<dbReference type="Proteomes" id="UP000235388">
    <property type="component" value="Unassembled WGS sequence"/>
</dbReference>
<evidence type="ECO:0000313" key="1">
    <source>
        <dbReference type="EMBL" id="PLW23554.1"/>
    </source>
</evidence>
<sequence length="90" mass="10265">MRHHSAADGGWDLVKLDIREFYTSGEKVYKKGNHLSIIASHQLHINNNIISSAKVSAVKIRTDRISTLTKKLSKLSQDRIRLISRNLLEK</sequence>
<comment type="caution">
    <text evidence="2">The sequence shown here is derived from an EMBL/GenBank/DDBJ whole genome shotgun (WGS) entry which is preliminary data.</text>
</comment>
<dbReference type="EMBL" id="PGCJ01000071">
    <property type="protein sequence ID" value="PLW52895.1"/>
    <property type="molecule type" value="Genomic_DNA"/>
</dbReference>
<dbReference type="EMBL" id="PGCI01000033">
    <property type="protein sequence ID" value="PLW47211.1"/>
    <property type="molecule type" value="Genomic_DNA"/>
</dbReference>
<evidence type="ECO:0000313" key="3">
    <source>
        <dbReference type="EMBL" id="PLW52895.1"/>
    </source>
</evidence>
<dbReference type="EMBL" id="PGCI01000630">
    <property type="protein sequence ID" value="PLW23554.1"/>
    <property type="molecule type" value="Genomic_DNA"/>
</dbReference>
<evidence type="ECO:0000313" key="2">
    <source>
        <dbReference type="EMBL" id="PLW47211.1"/>
    </source>
</evidence>
<proteinExistence type="predicted"/>
<organism evidence="2 5">
    <name type="scientific">Puccinia coronata f. sp. avenae</name>
    <dbReference type="NCBI Taxonomy" id="200324"/>
    <lineage>
        <taxon>Eukaryota</taxon>
        <taxon>Fungi</taxon>
        <taxon>Dikarya</taxon>
        <taxon>Basidiomycota</taxon>
        <taxon>Pucciniomycotina</taxon>
        <taxon>Pucciniomycetes</taxon>
        <taxon>Pucciniales</taxon>
        <taxon>Pucciniaceae</taxon>
        <taxon>Puccinia</taxon>
    </lineage>
</organism>
<reference evidence="4 5" key="1">
    <citation type="submission" date="2017-11" db="EMBL/GenBank/DDBJ databases">
        <title>De novo assembly and phasing of dikaryotic genomes from two isolates of Puccinia coronata f. sp. avenae, the causal agent of oat crown rust.</title>
        <authorList>
            <person name="Miller M.E."/>
            <person name="Zhang Y."/>
            <person name="Omidvar V."/>
            <person name="Sperschneider J."/>
            <person name="Schwessinger B."/>
            <person name="Raley C."/>
            <person name="Palmer J.M."/>
            <person name="Garnica D."/>
            <person name="Upadhyaya N."/>
            <person name="Rathjen J."/>
            <person name="Taylor J.M."/>
            <person name="Park R.F."/>
            <person name="Dodds P.N."/>
            <person name="Hirsch C.D."/>
            <person name="Kianian S.F."/>
            <person name="Figueroa M."/>
        </authorList>
    </citation>
    <scope>NUCLEOTIDE SEQUENCE [LARGE SCALE GENOMIC DNA]</scope>
    <source>
        <strain evidence="3">12NC29</strain>
        <strain evidence="2">12SD80</strain>
    </source>
</reference>
<dbReference type="Proteomes" id="UP000235392">
    <property type="component" value="Unassembled WGS sequence"/>
</dbReference>
<evidence type="ECO:0000313" key="4">
    <source>
        <dbReference type="Proteomes" id="UP000235388"/>
    </source>
</evidence>
<evidence type="ECO:0000313" key="5">
    <source>
        <dbReference type="Proteomes" id="UP000235392"/>
    </source>
</evidence>
<accession>A0A2N5VB64</accession>